<evidence type="ECO:0000313" key="2">
    <source>
        <dbReference type="EMBL" id="KAJ7026550.1"/>
    </source>
</evidence>
<gene>
    <name evidence="2" type="ORF">C8F04DRAFT_107209</name>
</gene>
<dbReference type="EMBL" id="JARJCM010000136">
    <property type="protein sequence ID" value="KAJ7026550.1"/>
    <property type="molecule type" value="Genomic_DNA"/>
</dbReference>
<evidence type="ECO:0000313" key="3">
    <source>
        <dbReference type="Proteomes" id="UP001218188"/>
    </source>
</evidence>
<dbReference type="Proteomes" id="UP001218188">
    <property type="component" value="Unassembled WGS sequence"/>
</dbReference>
<evidence type="ECO:0000256" key="1">
    <source>
        <dbReference type="SAM" id="SignalP"/>
    </source>
</evidence>
<keyword evidence="3" id="KW-1185">Reference proteome</keyword>
<reference evidence="2" key="1">
    <citation type="submission" date="2023-03" db="EMBL/GenBank/DDBJ databases">
        <title>Massive genome expansion in bonnet fungi (Mycena s.s.) driven by repeated elements and novel gene families across ecological guilds.</title>
        <authorList>
            <consortium name="Lawrence Berkeley National Laboratory"/>
            <person name="Harder C.B."/>
            <person name="Miyauchi S."/>
            <person name="Viragh M."/>
            <person name="Kuo A."/>
            <person name="Thoen E."/>
            <person name="Andreopoulos B."/>
            <person name="Lu D."/>
            <person name="Skrede I."/>
            <person name="Drula E."/>
            <person name="Henrissat B."/>
            <person name="Morin E."/>
            <person name="Kohler A."/>
            <person name="Barry K."/>
            <person name="LaButti K."/>
            <person name="Morin E."/>
            <person name="Salamov A."/>
            <person name="Lipzen A."/>
            <person name="Mereny Z."/>
            <person name="Hegedus B."/>
            <person name="Baldrian P."/>
            <person name="Stursova M."/>
            <person name="Weitz H."/>
            <person name="Taylor A."/>
            <person name="Grigoriev I.V."/>
            <person name="Nagy L.G."/>
            <person name="Martin F."/>
            <person name="Kauserud H."/>
        </authorList>
    </citation>
    <scope>NUCLEOTIDE SEQUENCE</scope>
    <source>
        <strain evidence="2">CBHHK200</strain>
    </source>
</reference>
<proteinExistence type="predicted"/>
<organism evidence="2 3">
    <name type="scientific">Mycena alexandri</name>
    <dbReference type="NCBI Taxonomy" id="1745969"/>
    <lineage>
        <taxon>Eukaryota</taxon>
        <taxon>Fungi</taxon>
        <taxon>Dikarya</taxon>
        <taxon>Basidiomycota</taxon>
        <taxon>Agaricomycotina</taxon>
        <taxon>Agaricomycetes</taxon>
        <taxon>Agaricomycetidae</taxon>
        <taxon>Agaricales</taxon>
        <taxon>Marasmiineae</taxon>
        <taxon>Mycenaceae</taxon>
        <taxon>Mycena</taxon>
    </lineage>
</organism>
<evidence type="ECO:0008006" key="4">
    <source>
        <dbReference type="Google" id="ProtNLM"/>
    </source>
</evidence>
<name>A0AAD6SFG3_9AGAR</name>
<comment type="caution">
    <text evidence="2">The sequence shown here is derived from an EMBL/GenBank/DDBJ whole genome shotgun (WGS) entry which is preliminary data.</text>
</comment>
<sequence length="135" mass="14599">MAPPSFVSVVLSAFLILYASVCNVHAFKASGSLFDSFHTFSRRTSVVSRAAIVLPSGWISHGCVREPTASGARTLTDYSFTSASLTVTSCVAKCDSLGYKYGPREKTAFRPKAVLCGDLMCRRPDSLSPVPNRRE</sequence>
<protein>
    <recommendedName>
        <fullName evidence="4">Secreted protein</fullName>
    </recommendedName>
</protein>
<dbReference type="AlphaFoldDB" id="A0AAD6SFG3"/>
<feature type="chain" id="PRO_5042166790" description="Secreted protein" evidence="1">
    <location>
        <begin position="27"/>
        <end position="135"/>
    </location>
</feature>
<accession>A0AAD6SFG3</accession>
<keyword evidence="1" id="KW-0732">Signal</keyword>
<feature type="signal peptide" evidence="1">
    <location>
        <begin position="1"/>
        <end position="26"/>
    </location>
</feature>